<evidence type="ECO:0000313" key="6">
    <source>
        <dbReference type="Proteomes" id="UP000000248"/>
    </source>
</evidence>
<dbReference type="InterPro" id="IPR008258">
    <property type="entry name" value="Transglycosylase_SLT_dom_1"/>
</dbReference>
<proteinExistence type="inferred from homology"/>
<accession>A5EVA2</accession>
<dbReference type="AlphaFoldDB" id="A5EVA2"/>
<dbReference type="SUPFAM" id="SSF53955">
    <property type="entry name" value="Lysozyme-like"/>
    <property type="match status" value="1"/>
</dbReference>
<dbReference type="EMBL" id="CP000513">
    <property type="protein sequence ID" value="ABQ13629.1"/>
    <property type="molecule type" value="Genomic_DNA"/>
</dbReference>
<organism evidence="5 6">
    <name type="scientific">Dichelobacter nodosus (strain VCS1703A)</name>
    <dbReference type="NCBI Taxonomy" id="246195"/>
    <lineage>
        <taxon>Bacteria</taxon>
        <taxon>Pseudomonadati</taxon>
        <taxon>Pseudomonadota</taxon>
        <taxon>Gammaproteobacteria</taxon>
        <taxon>Cardiobacteriales</taxon>
        <taxon>Cardiobacteriaceae</taxon>
        <taxon>Dichelobacter</taxon>
    </lineage>
</organism>
<keyword evidence="6" id="KW-1185">Reference proteome</keyword>
<evidence type="ECO:0000259" key="4">
    <source>
        <dbReference type="Pfam" id="PF01464"/>
    </source>
</evidence>
<feature type="region of interest" description="Disordered" evidence="2">
    <location>
        <begin position="171"/>
        <end position="196"/>
    </location>
</feature>
<dbReference type="Proteomes" id="UP000000248">
    <property type="component" value="Chromosome"/>
</dbReference>
<reference evidence="5 6" key="1">
    <citation type="journal article" date="2007" name="Nat. Biotechnol.">
        <title>Genome sequence and identification of candidate vaccine antigens from the animal pathogen Dichelobacter nodosus.</title>
        <authorList>
            <person name="Myers G.S."/>
            <person name="Parker D."/>
            <person name="Al-Hasani K."/>
            <person name="Kennan R.M."/>
            <person name="Seemann T."/>
            <person name="Ren Q."/>
            <person name="Badger J.H."/>
            <person name="Selengut J.D."/>
            <person name="Deboy R.T."/>
            <person name="Tettelin H."/>
            <person name="Boyce J.D."/>
            <person name="McCarl V.P."/>
            <person name="Han X."/>
            <person name="Nelson W.C."/>
            <person name="Madupu R."/>
            <person name="Mohamoud Y."/>
            <person name="Holley T."/>
            <person name="Fedorova N."/>
            <person name="Khouri H."/>
            <person name="Bottomley S.P."/>
            <person name="Whittington R.J."/>
            <person name="Adler B."/>
            <person name="Songer J.G."/>
            <person name="Rood J.I."/>
            <person name="Paulsen I.T."/>
        </authorList>
    </citation>
    <scope>NUCLEOTIDE SEQUENCE [LARGE SCALE GENOMIC DNA]</scope>
    <source>
        <strain evidence="5 6">VCS1703A</strain>
    </source>
</reference>
<dbReference type="Pfam" id="PF01464">
    <property type="entry name" value="SLT"/>
    <property type="match status" value="1"/>
</dbReference>
<evidence type="ECO:0000256" key="2">
    <source>
        <dbReference type="SAM" id="MobiDB-lite"/>
    </source>
</evidence>
<dbReference type="PANTHER" id="PTHR37423:SF2">
    <property type="entry name" value="MEMBRANE-BOUND LYTIC MUREIN TRANSGLYCOSYLASE C"/>
    <property type="match status" value="1"/>
</dbReference>
<dbReference type="GO" id="GO:0000270">
    <property type="term" value="P:peptidoglycan metabolic process"/>
    <property type="evidence" value="ECO:0007669"/>
    <property type="project" value="InterPro"/>
</dbReference>
<feature type="domain" description="Transglycosylase SLT" evidence="4">
    <location>
        <begin position="391"/>
        <end position="484"/>
    </location>
</feature>
<dbReference type="CDD" id="cd00254">
    <property type="entry name" value="LT-like"/>
    <property type="match status" value="1"/>
</dbReference>
<dbReference type="GO" id="GO:0008933">
    <property type="term" value="F:peptidoglycan lytic transglycosylase activity"/>
    <property type="evidence" value="ECO:0007669"/>
    <property type="project" value="InterPro"/>
</dbReference>
<feature type="signal peptide" evidence="3">
    <location>
        <begin position="1"/>
        <end position="22"/>
    </location>
</feature>
<dbReference type="KEGG" id="dno:DNO_0635"/>
<evidence type="ECO:0000313" key="5">
    <source>
        <dbReference type="EMBL" id="ABQ13629.1"/>
    </source>
</evidence>
<dbReference type="Gene3D" id="1.10.530.10">
    <property type="match status" value="1"/>
</dbReference>
<evidence type="ECO:0000256" key="3">
    <source>
        <dbReference type="SAM" id="SignalP"/>
    </source>
</evidence>
<name>A5EVA2_DICNV</name>
<feature type="chain" id="PRO_5002681292" evidence="3">
    <location>
        <begin position="23"/>
        <end position="517"/>
    </location>
</feature>
<dbReference type="CAZy" id="GH23">
    <property type="family name" value="Glycoside Hydrolase Family 23"/>
</dbReference>
<comment type="similarity">
    <text evidence="1">Belongs to the transglycosylase Slt family.</text>
</comment>
<dbReference type="PANTHER" id="PTHR37423">
    <property type="entry name" value="SOLUBLE LYTIC MUREIN TRANSGLYCOSYLASE-RELATED"/>
    <property type="match status" value="1"/>
</dbReference>
<dbReference type="eggNOG" id="COG0741">
    <property type="taxonomic scope" value="Bacteria"/>
</dbReference>
<dbReference type="InterPro" id="IPR023346">
    <property type="entry name" value="Lysozyme-like_dom_sf"/>
</dbReference>
<dbReference type="HOGENOM" id="CLU_426818_0_0_6"/>
<protein>
    <submittedName>
        <fullName evidence="5">Transglycosylase SLT domain protein</fullName>
    </submittedName>
</protein>
<dbReference type="STRING" id="246195.DNO_0635"/>
<gene>
    <name evidence="5" type="ordered locus">DNO_0635</name>
</gene>
<dbReference type="InterPro" id="IPR000189">
    <property type="entry name" value="Transglyc_AS"/>
</dbReference>
<sequence length="517" mass="56576">MMNVFYRFFVGATFIFVGSAFAQNALFVCTAPDGMQTIVPAEKKSANCVPYTKGMFAPQKTTSAPPKAVSPVPPTATKIALPEKNVPEQGIPASQLFRFIEQPKVQAGQSEKPAALNKNQIPETKTVEKEEKNQPKPVNLYICIHANGDEILEATEPPHEQCRFFAKKADAWQPKPKKTTSKPTTEKSSGKGEIAVTDSPPMDIYKCFDQDGRASYVAENQQTKFRRCSFFSRSFASAKARFKQQSTQPRSLGDLAVQGVQNLNEPEPTATAAIRCTGAGKVHFNGVKREYGCATRSYDFTLGSSGGVVVYGEQQATVAPYQNYLNVEGSCGGTVTSADGKIFHLEPTKDCPAALIVEARKIKAAYIKTLDIPVSGQFLERQRGLSAEINRIARTIGVDPFLVHAVISAESAYKPKAVSRAGAQGLMQLMPATARRFGVTDAFHTGENVRGGTTYLKWLLNEFNGNLELAVAGYNAGEGNVRKYGYKIPPFIETRAYVPKVMQYYRRYKSNPSLIGL</sequence>
<dbReference type="GO" id="GO:0016020">
    <property type="term" value="C:membrane"/>
    <property type="evidence" value="ECO:0007669"/>
    <property type="project" value="InterPro"/>
</dbReference>
<keyword evidence="3" id="KW-0732">Signal</keyword>
<evidence type="ECO:0000256" key="1">
    <source>
        <dbReference type="ARBA" id="ARBA00007734"/>
    </source>
</evidence>
<dbReference type="PROSITE" id="PS00922">
    <property type="entry name" value="TRANSGLYCOSYLASE"/>
    <property type="match status" value="1"/>
</dbReference>